<feature type="compositionally biased region" description="Basic and acidic residues" evidence="1">
    <location>
        <begin position="125"/>
        <end position="136"/>
    </location>
</feature>
<feature type="compositionally biased region" description="Basic and acidic residues" evidence="1">
    <location>
        <begin position="89"/>
        <end position="102"/>
    </location>
</feature>
<feature type="region of interest" description="Disordered" evidence="1">
    <location>
        <begin position="78"/>
        <end position="102"/>
    </location>
</feature>
<evidence type="ECO:0000313" key="3">
    <source>
        <dbReference type="EMBL" id="TCO15354.1"/>
    </source>
</evidence>
<evidence type="ECO:0000256" key="2">
    <source>
        <dbReference type="SAM" id="Phobius"/>
    </source>
</evidence>
<comment type="caution">
    <text evidence="3">The sequence shown here is derived from an EMBL/GenBank/DDBJ whole genome shotgun (WGS) entry which is preliminary data.</text>
</comment>
<keyword evidence="2" id="KW-0812">Transmembrane</keyword>
<organism evidence="3 4">
    <name type="scientific">Kribbella steppae</name>
    <dbReference type="NCBI Taxonomy" id="2512223"/>
    <lineage>
        <taxon>Bacteria</taxon>
        <taxon>Bacillati</taxon>
        <taxon>Actinomycetota</taxon>
        <taxon>Actinomycetes</taxon>
        <taxon>Propionibacteriales</taxon>
        <taxon>Kribbellaceae</taxon>
        <taxon>Kribbella</taxon>
    </lineage>
</organism>
<evidence type="ECO:0000313" key="4">
    <source>
        <dbReference type="Proteomes" id="UP000294508"/>
    </source>
</evidence>
<accession>A0A4R2GWX6</accession>
<name>A0A4R2GWX6_9ACTN</name>
<dbReference type="AlphaFoldDB" id="A0A4R2GWX6"/>
<dbReference type="RefSeq" id="WP_199238689.1">
    <property type="nucleotide sequence ID" value="NZ_SLWN01000022.1"/>
</dbReference>
<keyword evidence="4" id="KW-1185">Reference proteome</keyword>
<reference evidence="3 4" key="1">
    <citation type="journal article" date="2015" name="Stand. Genomic Sci.">
        <title>Genomic Encyclopedia of Bacterial and Archaeal Type Strains, Phase III: the genomes of soil and plant-associated and newly described type strains.</title>
        <authorList>
            <person name="Whitman W.B."/>
            <person name="Woyke T."/>
            <person name="Klenk H.P."/>
            <person name="Zhou Y."/>
            <person name="Lilburn T.G."/>
            <person name="Beck B.J."/>
            <person name="De Vos P."/>
            <person name="Vandamme P."/>
            <person name="Eisen J.A."/>
            <person name="Garrity G."/>
            <person name="Hugenholtz P."/>
            <person name="Kyrpides N.C."/>
        </authorList>
    </citation>
    <scope>NUCLEOTIDE SEQUENCE [LARGE SCALE GENOMIC DNA]</scope>
    <source>
        <strain evidence="3 4">VKM Ac-2572</strain>
    </source>
</reference>
<dbReference type="EMBL" id="SLWN01000022">
    <property type="protein sequence ID" value="TCO15354.1"/>
    <property type="molecule type" value="Genomic_DNA"/>
</dbReference>
<feature type="transmembrane region" description="Helical" evidence="2">
    <location>
        <begin position="50"/>
        <end position="70"/>
    </location>
</feature>
<feature type="compositionally biased region" description="Pro residues" evidence="1">
    <location>
        <begin position="155"/>
        <end position="166"/>
    </location>
</feature>
<dbReference type="Proteomes" id="UP000294508">
    <property type="component" value="Unassembled WGS sequence"/>
</dbReference>
<sequence length="180" mass="18690">MIVILGLIILLAAVIIGVAGVLGNGGGAHTLTDDGFAVFGYHVTGSTGTLFLYGIVVGAVALFGLTLLLAGARRTSRRGSAARRGLKQSRRETAAASQARDDLIDERDAARAYTASALGNGTPRGDSKLNPDDDRRSRLHLFGRRSAPREAPATPQEPPTGQPPPDDPGDRPAGAQGSKR</sequence>
<keyword evidence="2" id="KW-0472">Membrane</keyword>
<feature type="region of interest" description="Disordered" evidence="1">
    <location>
        <begin position="114"/>
        <end position="180"/>
    </location>
</feature>
<feature type="compositionally biased region" description="Basic residues" evidence="1">
    <location>
        <begin position="78"/>
        <end position="88"/>
    </location>
</feature>
<protein>
    <submittedName>
        <fullName evidence="3">Uncharacterized protein</fullName>
    </submittedName>
</protein>
<evidence type="ECO:0000256" key="1">
    <source>
        <dbReference type="SAM" id="MobiDB-lite"/>
    </source>
</evidence>
<feature type="compositionally biased region" description="Low complexity" evidence="1">
    <location>
        <begin position="171"/>
        <end position="180"/>
    </location>
</feature>
<proteinExistence type="predicted"/>
<gene>
    <name evidence="3" type="ORF">EV652_12212</name>
</gene>
<keyword evidence="2" id="KW-1133">Transmembrane helix</keyword>